<feature type="non-terminal residue" evidence="12">
    <location>
        <position position="1"/>
    </location>
</feature>
<keyword evidence="2 10" id="KW-1003">Cell membrane</keyword>
<dbReference type="FunFam" id="1.20.1070.10:FF:000001">
    <property type="entry name" value="Olfactory receptor"/>
    <property type="match status" value="1"/>
</dbReference>
<feature type="transmembrane region" description="Helical" evidence="10">
    <location>
        <begin position="265"/>
        <end position="284"/>
    </location>
</feature>
<keyword evidence="5 10" id="KW-0552">Olfaction</keyword>
<evidence type="ECO:0000256" key="2">
    <source>
        <dbReference type="ARBA" id="ARBA00022475"/>
    </source>
</evidence>
<dbReference type="OrthoDB" id="6145535at2759"/>
<dbReference type="PANTHER" id="PTHR26453">
    <property type="entry name" value="OLFACTORY RECEPTOR"/>
    <property type="match status" value="1"/>
</dbReference>
<gene>
    <name evidence="12" type="ORF">GDO78_017091</name>
</gene>
<keyword evidence="7 10" id="KW-0472">Membrane</keyword>
<keyword evidence="9" id="KW-0297">G-protein coupled receptor</keyword>
<organism evidence="12 13">
    <name type="scientific">Eleutherodactylus coqui</name>
    <name type="common">Puerto Rican coqui</name>
    <dbReference type="NCBI Taxonomy" id="57060"/>
    <lineage>
        <taxon>Eukaryota</taxon>
        <taxon>Metazoa</taxon>
        <taxon>Chordata</taxon>
        <taxon>Craniata</taxon>
        <taxon>Vertebrata</taxon>
        <taxon>Euteleostomi</taxon>
        <taxon>Amphibia</taxon>
        <taxon>Batrachia</taxon>
        <taxon>Anura</taxon>
        <taxon>Neobatrachia</taxon>
        <taxon>Hyloidea</taxon>
        <taxon>Eleutherodactylidae</taxon>
        <taxon>Eleutherodactylinae</taxon>
        <taxon>Eleutherodactylus</taxon>
        <taxon>Eleutherodactylus</taxon>
    </lineage>
</organism>
<dbReference type="CDD" id="cd13954">
    <property type="entry name" value="7tmA_OR"/>
    <property type="match status" value="1"/>
</dbReference>
<feature type="domain" description="G-protein coupled receptors family 1 profile" evidence="11">
    <location>
        <begin position="33"/>
        <end position="282"/>
    </location>
</feature>
<proteinExistence type="inferred from homology"/>
<keyword evidence="9" id="KW-0675">Receptor</keyword>
<evidence type="ECO:0000313" key="12">
    <source>
        <dbReference type="EMBL" id="KAG9470655.1"/>
    </source>
</evidence>
<dbReference type="GO" id="GO:0004984">
    <property type="term" value="F:olfactory receptor activity"/>
    <property type="evidence" value="ECO:0007669"/>
    <property type="project" value="InterPro"/>
</dbReference>
<dbReference type="InterPro" id="IPR000725">
    <property type="entry name" value="Olfact_rcpt"/>
</dbReference>
<comment type="subcellular location">
    <subcellularLocation>
        <location evidence="1 10">Cell membrane</location>
        <topology evidence="1 10">Multi-pass membrane protein</topology>
    </subcellularLocation>
</comment>
<name>A0A8J6EKL1_ELECQ</name>
<evidence type="ECO:0000259" key="11">
    <source>
        <dbReference type="PROSITE" id="PS50262"/>
    </source>
</evidence>
<feature type="transmembrane region" description="Helical" evidence="10">
    <location>
        <begin position="84"/>
        <end position="110"/>
    </location>
</feature>
<keyword evidence="6 10" id="KW-1133">Transmembrane helix</keyword>
<keyword evidence="4 9" id="KW-0812">Transmembrane</keyword>
<keyword evidence="8 9" id="KW-0807">Transducer</keyword>
<evidence type="ECO:0000256" key="9">
    <source>
        <dbReference type="RuleBase" id="RU000688"/>
    </source>
</evidence>
<dbReference type="InterPro" id="IPR000276">
    <property type="entry name" value="GPCR_Rhodpsn"/>
</dbReference>
<dbReference type="GO" id="GO:0004930">
    <property type="term" value="F:G protein-coupled receptor activity"/>
    <property type="evidence" value="ECO:0007669"/>
    <property type="project" value="UniProtKB-KW"/>
</dbReference>
<dbReference type="GO" id="GO:0005886">
    <property type="term" value="C:plasma membrane"/>
    <property type="evidence" value="ECO:0007669"/>
    <property type="project" value="UniProtKB-SubCell"/>
</dbReference>
<evidence type="ECO:0000256" key="1">
    <source>
        <dbReference type="ARBA" id="ARBA00004651"/>
    </source>
</evidence>
<dbReference type="PRINTS" id="PR00245">
    <property type="entry name" value="OLFACTORYR"/>
</dbReference>
<evidence type="ECO:0000256" key="7">
    <source>
        <dbReference type="ARBA" id="ARBA00023136"/>
    </source>
</evidence>
<dbReference type="EMBL" id="WNTK01000241">
    <property type="protein sequence ID" value="KAG9470655.1"/>
    <property type="molecule type" value="Genomic_DNA"/>
</dbReference>
<evidence type="ECO:0000313" key="13">
    <source>
        <dbReference type="Proteomes" id="UP000770717"/>
    </source>
</evidence>
<protein>
    <recommendedName>
        <fullName evidence="10">Olfactory receptor</fullName>
    </recommendedName>
</protein>
<reference evidence="12" key="1">
    <citation type="thesis" date="2020" institute="ProQuest LLC" country="789 East Eisenhower Parkway, Ann Arbor, MI, USA">
        <title>Comparative Genomics and Chromosome Evolution.</title>
        <authorList>
            <person name="Mudd A.B."/>
        </authorList>
    </citation>
    <scope>NUCLEOTIDE SEQUENCE</scope>
    <source>
        <strain evidence="12">HN-11 Male</strain>
        <tissue evidence="12">Kidney and liver</tissue>
    </source>
</reference>
<dbReference type="Pfam" id="PF13853">
    <property type="entry name" value="7tm_4"/>
    <property type="match status" value="1"/>
</dbReference>
<evidence type="ECO:0000256" key="3">
    <source>
        <dbReference type="ARBA" id="ARBA00022606"/>
    </source>
</evidence>
<dbReference type="SUPFAM" id="SSF81321">
    <property type="entry name" value="Family A G protein-coupled receptor-like"/>
    <property type="match status" value="1"/>
</dbReference>
<feature type="transmembrane region" description="Helical" evidence="10">
    <location>
        <begin position="189"/>
        <end position="217"/>
    </location>
</feature>
<dbReference type="AlphaFoldDB" id="A0A8J6EKL1"/>
<feature type="transmembrane region" description="Helical" evidence="10">
    <location>
        <begin position="229"/>
        <end position="253"/>
    </location>
</feature>
<evidence type="ECO:0000256" key="4">
    <source>
        <dbReference type="ARBA" id="ARBA00022692"/>
    </source>
</evidence>
<accession>A0A8J6EKL1</accession>
<keyword evidence="13" id="KW-1185">Reference proteome</keyword>
<evidence type="ECO:0000256" key="10">
    <source>
        <dbReference type="RuleBase" id="RU363047"/>
    </source>
</evidence>
<evidence type="ECO:0000256" key="5">
    <source>
        <dbReference type="ARBA" id="ARBA00022725"/>
    </source>
</evidence>
<dbReference type="Gene3D" id="1.20.1070.10">
    <property type="entry name" value="Rhodopsin 7-helix transmembrane proteins"/>
    <property type="match status" value="1"/>
</dbReference>
<evidence type="ECO:0000256" key="8">
    <source>
        <dbReference type="ARBA" id="ARBA00023224"/>
    </source>
</evidence>
<dbReference type="PRINTS" id="PR00237">
    <property type="entry name" value="GPCRRHODOPSN"/>
</dbReference>
<keyword evidence="3 10" id="KW-0716">Sensory transduction</keyword>
<dbReference type="PROSITE" id="PS00237">
    <property type="entry name" value="G_PROTEIN_RECEP_F1_1"/>
    <property type="match status" value="1"/>
</dbReference>
<dbReference type="PROSITE" id="PS50262">
    <property type="entry name" value="G_PROTEIN_RECEP_F1_2"/>
    <property type="match status" value="1"/>
</dbReference>
<feature type="transmembrane region" description="Helical" evidence="10">
    <location>
        <begin position="53"/>
        <end position="78"/>
    </location>
</feature>
<evidence type="ECO:0000256" key="6">
    <source>
        <dbReference type="ARBA" id="ARBA00022989"/>
    </source>
</evidence>
<comment type="caution">
    <text evidence="12">The sequence shown here is derived from an EMBL/GenBank/DDBJ whole genome shotgun (WGS) entry which is preliminary data.</text>
</comment>
<dbReference type="Proteomes" id="UP000770717">
    <property type="component" value="Unassembled WGS sequence"/>
</dbReference>
<feature type="transmembrane region" description="Helical" evidence="10">
    <location>
        <begin position="18"/>
        <end position="41"/>
    </location>
</feature>
<comment type="similarity">
    <text evidence="9">Belongs to the G-protein coupled receptor 1 family.</text>
</comment>
<dbReference type="InterPro" id="IPR017452">
    <property type="entry name" value="GPCR_Rhodpsn_7TM"/>
</dbReference>
<sequence>VTEFILLGIAYVSHWKSLIFIVFLAVFLMTVIGNSVIILVVRLNISLHTPMYVLLTNLSFLELCYTSITIPNILSGIISQSGVISFSGCIVQVYLFTSCATTECILLAAMACDRYVAICRPLRYTAIINRMVCAFLVMFAWLSGVLNSTINTVVISKLNFCGLNSIERFYCEGQPLIRLSCSDTHLSDILATVSAAVFGVSCLIFILTSYLFILVAIMKMRSRSSRHKTFSTCTSHITVVILYFGALIFMYLLPTDGSSEKMDSAVSMIYSTVTPLLNPIIYSLRNHQVIGAVKNMMRFRCSLKSSHTCRGGHTA</sequence>